<name>A0A895XHH6_9ACTN</name>
<sequence length="828" mass="87068">MPDQSPEQPQQPPTWPPSESTAEPTRPPKVTAKGVSHMQWEPSEDDGSNELPHPHHRPQSPQPPAAPAASGAHDPHDPWGAPPATPAGQSPPPALETRQPPSQPRGYFDDGPAPHHDPMAGQGHVVGQHDAWSAQPEGPSGAHQPYGNATQEAFDQLSGPAHPPSSQPLDSTQEWHPGPPSGEHPRLPHQSGPHDHGHEAHASGQRAGAAFADQLREQPSEPQSAPAQEAPSVPAQSTPADHGEAPATIQVEPEKKPAHPPTHGRRVRYTIYGVGGLITVALIIAIVWMLGAPPPGSSSSGEEPETAPETDTTALVDSEGQINWDLYESLSASAGSAEWMEWRHGEPPAGTAAEDEQAQVFEPETSTVDANGLERLYQYGEAADVTNWRNVQGQLAFVTDNDALSGIDHITSVEVASDLVGFTPRPGGRWSDEGSPELELEQGSTADCLAEVERDLGKPVDMARATGMEMNAHAVTVFSTGILATTGISGAQGGTCLALPEGYVPTAVALTSNNEFSLVTAWNATERHAILAVIAMGDQAGSYQSSWPEPYPGLPNPGHFGSAQLLGVVELPVSAPTSLSAYSNASASVWTNRAGQVGGPTAEQVDTIASAGYALVGSLEEKRTVVVDLAPLLAYVSDSYFSGTGDIDPFEADQAPQIASELEFSGLVTDVNAREGEAAVSTRDGTVHLVDTTDLRSLATLGSVEVGANPTCLEWGAHSEALLVTSRADATIQWVGDGEITRQLRDERLHDPICASENARTDVLDYAGSAPSVLVADFEGQALHSYRFATARFASGAEIQLEGDFEYGGAYSPDGKPFAVSVALDLDD</sequence>
<feature type="region of interest" description="Disordered" evidence="1">
    <location>
        <begin position="1"/>
        <end position="264"/>
    </location>
</feature>
<dbReference type="RefSeq" id="WP_213170384.1">
    <property type="nucleotide sequence ID" value="NZ_CP070496.1"/>
</dbReference>
<evidence type="ECO:0000313" key="3">
    <source>
        <dbReference type="EMBL" id="QSB04387.1"/>
    </source>
</evidence>
<keyword evidence="2" id="KW-0472">Membrane</keyword>
<keyword evidence="2" id="KW-1133">Transmembrane helix</keyword>
<feature type="transmembrane region" description="Helical" evidence="2">
    <location>
        <begin position="269"/>
        <end position="290"/>
    </location>
</feature>
<feature type="compositionally biased region" description="Basic and acidic residues" evidence="1">
    <location>
        <begin position="192"/>
        <end position="201"/>
    </location>
</feature>
<organism evidence="3 4">
    <name type="scientific">Natronoglycomyces albus</name>
    <dbReference type="NCBI Taxonomy" id="2811108"/>
    <lineage>
        <taxon>Bacteria</taxon>
        <taxon>Bacillati</taxon>
        <taxon>Actinomycetota</taxon>
        <taxon>Actinomycetes</taxon>
        <taxon>Glycomycetales</taxon>
        <taxon>Glycomycetaceae</taxon>
        <taxon>Natronoglycomyces</taxon>
    </lineage>
</organism>
<proteinExistence type="predicted"/>
<keyword evidence="2" id="KW-0812">Transmembrane</keyword>
<keyword evidence="4" id="KW-1185">Reference proteome</keyword>
<reference evidence="3" key="1">
    <citation type="submission" date="2021-02" db="EMBL/GenBank/DDBJ databases">
        <title>Natronoglycomyces albus gen. nov., sp. nov, a haloalkaliphilic actinobacterium from a soda solonchak soil.</title>
        <authorList>
            <person name="Sorokin D.Y."/>
            <person name="Khijniak T.V."/>
            <person name="Zakharycheva A.P."/>
            <person name="Boueva O.V."/>
            <person name="Ariskina E.V."/>
            <person name="Hahnke R.L."/>
            <person name="Bunk B."/>
            <person name="Sproer C."/>
            <person name="Schumann P."/>
            <person name="Evtushenko L.I."/>
            <person name="Kublanov I.V."/>
        </authorList>
    </citation>
    <scope>NUCLEOTIDE SEQUENCE</scope>
    <source>
        <strain evidence="3">DSM 106290</strain>
    </source>
</reference>
<evidence type="ECO:0000313" key="4">
    <source>
        <dbReference type="Proteomes" id="UP000662939"/>
    </source>
</evidence>
<dbReference type="SUPFAM" id="SSF51004">
    <property type="entry name" value="C-terminal (heme d1) domain of cytochrome cd1-nitrite reductase"/>
    <property type="match status" value="1"/>
</dbReference>
<dbReference type="InterPro" id="IPR011048">
    <property type="entry name" value="Haem_d1_sf"/>
</dbReference>
<protein>
    <submittedName>
        <fullName evidence="3">Uncharacterized protein</fullName>
    </submittedName>
</protein>
<gene>
    <name evidence="3" type="ORF">JQS30_11350</name>
</gene>
<feature type="compositionally biased region" description="Pro residues" evidence="1">
    <location>
        <begin position="80"/>
        <end position="94"/>
    </location>
</feature>
<dbReference type="AlphaFoldDB" id="A0A895XHH6"/>
<dbReference type="Proteomes" id="UP000662939">
    <property type="component" value="Chromosome"/>
</dbReference>
<dbReference type="KEGG" id="nav:JQS30_11350"/>
<accession>A0A895XHH6</accession>
<dbReference type="EMBL" id="CP070496">
    <property type="protein sequence ID" value="QSB04387.1"/>
    <property type="molecule type" value="Genomic_DNA"/>
</dbReference>
<evidence type="ECO:0000256" key="1">
    <source>
        <dbReference type="SAM" id="MobiDB-lite"/>
    </source>
</evidence>
<evidence type="ECO:0000256" key="2">
    <source>
        <dbReference type="SAM" id="Phobius"/>
    </source>
</evidence>